<proteinExistence type="predicted"/>
<gene>
    <name evidence="2" type="ORF">ACFFV7_34405</name>
</gene>
<feature type="transmembrane region" description="Helical" evidence="1">
    <location>
        <begin position="49"/>
        <end position="69"/>
    </location>
</feature>
<evidence type="ECO:0000256" key="1">
    <source>
        <dbReference type="SAM" id="Phobius"/>
    </source>
</evidence>
<dbReference type="RefSeq" id="WP_260478246.1">
    <property type="nucleotide sequence ID" value="NZ_BMRC01000017.1"/>
</dbReference>
<organism evidence="2 3">
    <name type="scientific">Nonomuraea spiralis</name>
    <dbReference type="NCBI Taxonomy" id="46182"/>
    <lineage>
        <taxon>Bacteria</taxon>
        <taxon>Bacillati</taxon>
        <taxon>Actinomycetota</taxon>
        <taxon>Actinomycetes</taxon>
        <taxon>Streptosporangiales</taxon>
        <taxon>Streptosporangiaceae</taxon>
        <taxon>Nonomuraea</taxon>
    </lineage>
</organism>
<keyword evidence="1" id="KW-0472">Membrane</keyword>
<keyword evidence="3" id="KW-1185">Reference proteome</keyword>
<protein>
    <submittedName>
        <fullName evidence="2">DUF3017 domain-containing protein</fullName>
    </submittedName>
</protein>
<name>A0ABV5IP50_9ACTN</name>
<comment type="caution">
    <text evidence="2">The sequence shown here is derived from an EMBL/GenBank/DDBJ whole genome shotgun (WGS) entry which is preliminary data.</text>
</comment>
<dbReference type="EMBL" id="JBHMEI010000037">
    <property type="protein sequence ID" value="MFB9206331.1"/>
    <property type="molecule type" value="Genomic_DNA"/>
</dbReference>
<accession>A0ABV5IP50</accession>
<feature type="transmembrane region" description="Helical" evidence="1">
    <location>
        <begin position="18"/>
        <end position="37"/>
    </location>
</feature>
<dbReference type="InterPro" id="IPR021385">
    <property type="entry name" value="DUF3017"/>
</dbReference>
<keyword evidence="1" id="KW-1133">Transmembrane helix</keyword>
<evidence type="ECO:0000313" key="2">
    <source>
        <dbReference type="EMBL" id="MFB9206331.1"/>
    </source>
</evidence>
<dbReference type="Proteomes" id="UP001589647">
    <property type="component" value="Unassembled WGS sequence"/>
</dbReference>
<keyword evidence="1" id="KW-0812">Transmembrane</keyword>
<sequence>MAGAVATVLVILLVDPRWGGFALGGVLMIAAALRFAGYDGQLAVRSKKMDVITLTAFGFLLALTSLALYNNAFKAWLLSLLAG</sequence>
<dbReference type="Pfam" id="PF11222">
    <property type="entry name" value="DUF3017"/>
    <property type="match status" value="1"/>
</dbReference>
<evidence type="ECO:0000313" key="3">
    <source>
        <dbReference type="Proteomes" id="UP001589647"/>
    </source>
</evidence>
<reference evidence="2 3" key="1">
    <citation type="submission" date="2024-09" db="EMBL/GenBank/DDBJ databases">
        <authorList>
            <person name="Sun Q."/>
            <person name="Mori K."/>
        </authorList>
    </citation>
    <scope>NUCLEOTIDE SEQUENCE [LARGE SCALE GENOMIC DNA]</scope>
    <source>
        <strain evidence="2 3">CCM 3426</strain>
    </source>
</reference>